<dbReference type="Pfam" id="PF13095">
    <property type="entry name" value="FTA2"/>
    <property type="match status" value="1"/>
</dbReference>
<evidence type="ECO:0000313" key="2">
    <source>
        <dbReference type="EMBL" id="KAK7424851.1"/>
    </source>
</evidence>
<reference evidence="2 3" key="1">
    <citation type="journal article" date="2025" name="Microbiol. Resour. Announc.">
        <title>Draft genome sequences for Neonectria magnoliae and Neonectria punicea, canker pathogens of Liriodendron tulipifera and Acer saccharum in West Virginia.</title>
        <authorList>
            <person name="Petronek H.M."/>
            <person name="Kasson M.T."/>
            <person name="Metheny A.M."/>
            <person name="Stauder C.M."/>
            <person name="Lovett B."/>
            <person name="Lynch S.C."/>
            <person name="Garnas J.R."/>
            <person name="Kasson L.R."/>
            <person name="Stajich J.E."/>
        </authorList>
    </citation>
    <scope>NUCLEOTIDE SEQUENCE [LARGE SCALE GENOMIC DNA]</scope>
    <source>
        <strain evidence="2 3">NRRL 64651</strain>
    </source>
</reference>
<feature type="region of interest" description="Disordered" evidence="1">
    <location>
        <begin position="169"/>
        <end position="201"/>
    </location>
</feature>
<accession>A0ABR1HUY3</accession>
<dbReference type="Proteomes" id="UP001498421">
    <property type="component" value="Unassembled WGS sequence"/>
</dbReference>
<protein>
    <submittedName>
        <fullName evidence="2">Uncharacterized protein</fullName>
    </submittedName>
</protein>
<gene>
    <name evidence="2" type="ORF">QQZ08_008481</name>
</gene>
<sequence>MRNRFLGKDGRPPPLRGIVKEFGEVEARLRESDAMAMFNNMVDMHQLGIFRLDIEHHQFVNNKLSDLSQAITFPHFATNPEWNPHLTPEQIAAMEYDVFRWTLGDYVRMDYTIQIWNEAHKRQKDKVRFRALPDAMMKRKHNLRQTPARGPQCPYVLFDPRGYDWKASDTSVGDGATGTAPRGTALRGTAPRQRWTDEKRAKNESAVIMGSLMGSLMGGFARTNDG</sequence>
<dbReference type="InterPro" id="IPR025213">
    <property type="entry name" value="Sim4_Fta2"/>
</dbReference>
<proteinExistence type="predicted"/>
<organism evidence="2 3">
    <name type="scientific">Neonectria magnoliae</name>
    <dbReference type="NCBI Taxonomy" id="2732573"/>
    <lineage>
        <taxon>Eukaryota</taxon>
        <taxon>Fungi</taxon>
        <taxon>Dikarya</taxon>
        <taxon>Ascomycota</taxon>
        <taxon>Pezizomycotina</taxon>
        <taxon>Sordariomycetes</taxon>
        <taxon>Hypocreomycetidae</taxon>
        <taxon>Hypocreales</taxon>
        <taxon>Nectriaceae</taxon>
        <taxon>Neonectria</taxon>
    </lineage>
</organism>
<dbReference type="EMBL" id="JAZAVK010000088">
    <property type="protein sequence ID" value="KAK7424851.1"/>
    <property type="molecule type" value="Genomic_DNA"/>
</dbReference>
<name>A0ABR1HUY3_9HYPO</name>
<evidence type="ECO:0000256" key="1">
    <source>
        <dbReference type="SAM" id="MobiDB-lite"/>
    </source>
</evidence>
<keyword evidence="3" id="KW-1185">Reference proteome</keyword>
<evidence type="ECO:0000313" key="3">
    <source>
        <dbReference type="Proteomes" id="UP001498421"/>
    </source>
</evidence>
<comment type="caution">
    <text evidence="2">The sequence shown here is derived from an EMBL/GenBank/DDBJ whole genome shotgun (WGS) entry which is preliminary data.</text>
</comment>